<dbReference type="SUPFAM" id="SSF53098">
    <property type="entry name" value="Ribonuclease H-like"/>
    <property type="match status" value="1"/>
</dbReference>
<evidence type="ECO:0000259" key="1">
    <source>
        <dbReference type="Pfam" id="PF05699"/>
    </source>
</evidence>
<keyword evidence="3" id="KW-1185">Reference proteome</keyword>
<reference evidence="2 3" key="1">
    <citation type="submission" date="2018-10" db="EMBL/GenBank/DDBJ databases">
        <title>A high-quality apple genome assembly.</title>
        <authorList>
            <person name="Hu J."/>
        </authorList>
    </citation>
    <scope>NUCLEOTIDE SEQUENCE [LARGE SCALE GENOMIC DNA]</scope>
    <source>
        <strain evidence="3">cv. HFTH1</strain>
        <tissue evidence="2">Young leaf</tissue>
    </source>
</reference>
<dbReference type="Proteomes" id="UP000290289">
    <property type="component" value="Chromosome 11"/>
</dbReference>
<accession>A0A498IJ85</accession>
<sequence length="358" mass="42195">MEPNALKNTVSSKKDFAWQWTKDFYLVTKHFYCVFCNHKYTGSISRFKHHLSGVSLGGMISCKKVPPNVNEECFANVMGTKEKRKASNELCLVVKMSTWAQQGHHIGETPMGFIYELMDAAKEKIASNLNKVEKKYMPIWRKIDRRWDDLLHQPLHAAGYYLNPQFQYEDNFSDTDEVRNGLFACMNMIFGKRKEREESEYDIWERERTRGPFEDSMAMQTRKKRTPMVWWERFGHKTPELTKFAIRVLSHTCSASGCERNWSTFSIIHTKRWNRLEHKRLYNREVRKGEKYDPIVVEEIASDDEWIIEIEDPSIPEDPTWLEDKLLYNVEAVRNVPPPIYEGGPYIREPRESSPPPP</sequence>
<protein>
    <recommendedName>
        <fullName evidence="1">HAT C-terminal dimerisation domain-containing protein</fullName>
    </recommendedName>
</protein>
<dbReference type="Pfam" id="PF05699">
    <property type="entry name" value="Dimer_Tnp_hAT"/>
    <property type="match status" value="1"/>
</dbReference>
<dbReference type="STRING" id="3750.A0A498IJ85"/>
<dbReference type="InterPro" id="IPR008906">
    <property type="entry name" value="HATC_C_dom"/>
</dbReference>
<organism evidence="2 3">
    <name type="scientific">Malus domestica</name>
    <name type="common">Apple</name>
    <name type="synonym">Pyrus malus</name>
    <dbReference type="NCBI Taxonomy" id="3750"/>
    <lineage>
        <taxon>Eukaryota</taxon>
        <taxon>Viridiplantae</taxon>
        <taxon>Streptophyta</taxon>
        <taxon>Embryophyta</taxon>
        <taxon>Tracheophyta</taxon>
        <taxon>Spermatophyta</taxon>
        <taxon>Magnoliopsida</taxon>
        <taxon>eudicotyledons</taxon>
        <taxon>Gunneridae</taxon>
        <taxon>Pentapetalae</taxon>
        <taxon>rosids</taxon>
        <taxon>fabids</taxon>
        <taxon>Rosales</taxon>
        <taxon>Rosaceae</taxon>
        <taxon>Amygdaloideae</taxon>
        <taxon>Maleae</taxon>
        <taxon>Malus</taxon>
    </lineage>
</organism>
<dbReference type="AlphaFoldDB" id="A0A498IJ85"/>
<feature type="domain" description="HAT C-terminal dimerisation" evidence="1">
    <location>
        <begin position="217"/>
        <end position="280"/>
    </location>
</feature>
<dbReference type="GO" id="GO:0046983">
    <property type="term" value="F:protein dimerization activity"/>
    <property type="evidence" value="ECO:0007669"/>
    <property type="project" value="InterPro"/>
</dbReference>
<evidence type="ECO:0000313" key="2">
    <source>
        <dbReference type="EMBL" id="RXH83426.1"/>
    </source>
</evidence>
<dbReference type="PANTHER" id="PTHR32166:SF122">
    <property type="entry name" value="OS09G0499600 PROTEIN"/>
    <property type="match status" value="1"/>
</dbReference>
<name>A0A498IJ85_MALDO</name>
<dbReference type="InterPro" id="IPR012337">
    <property type="entry name" value="RNaseH-like_sf"/>
</dbReference>
<proteinExistence type="predicted"/>
<evidence type="ECO:0000313" key="3">
    <source>
        <dbReference type="Proteomes" id="UP000290289"/>
    </source>
</evidence>
<dbReference type="EMBL" id="RDQH01000337">
    <property type="protein sequence ID" value="RXH83426.1"/>
    <property type="molecule type" value="Genomic_DNA"/>
</dbReference>
<dbReference type="PANTHER" id="PTHR32166">
    <property type="entry name" value="OSJNBA0013A04.12 PROTEIN"/>
    <property type="match status" value="1"/>
</dbReference>
<gene>
    <name evidence="2" type="ORF">DVH24_005679</name>
</gene>
<comment type="caution">
    <text evidence="2">The sequence shown here is derived from an EMBL/GenBank/DDBJ whole genome shotgun (WGS) entry which is preliminary data.</text>
</comment>